<dbReference type="InterPro" id="IPR002207">
    <property type="entry name" value="Peroxidase_I"/>
</dbReference>
<dbReference type="PROSITE" id="PS00436">
    <property type="entry name" value="PEROXIDASE_2"/>
    <property type="match status" value="1"/>
</dbReference>
<name>A0ABP1B055_9BRYO</name>
<keyword evidence="6" id="KW-0479">Metal-binding</keyword>
<evidence type="ECO:0000256" key="1">
    <source>
        <dbReference type="ARBA" id="ARBA00001970"/>
    </source>
</evidence>
<evidence type="ECO:0000256" key="8">
    <source>
        <dbReference type="ARBA" id="ARBA00023004"/>
    </source>
</evidence>
<dbReference type="PROSITE" id="PS50873">
    <property type="entry name" value="PEROXIDASE_4"/>
    <property type="match status" value="1"/>
</dbReference>
<keyword evidence="11" id="KW-1185">Reference proteome</keyword>
<dbReference type="InterPro" id="IPR019793">
    <property type="entry name" value="Peroxidases_heam-ligand_BS"/>
</dbReference>
<organism evidence="10 11">
    <name type="scientific">Sphagnum jensenii</name>
    <dbReference type="NCBI Taxonomy" id="128206"/>
    <lineage>
        <taxon>Eukaryota</taxon>
        <taxon>Viridiplantae</taxon>
        <taxon>Streptophyta</taxon>
        <taxon>Embryophyta</taxon>
        <taxon>Bryophyta</taxon>
        <taxon>Sphagnophytina</taxon>
        <taxon>Sphagnopsida</taxon>
        <taxon>Sphagnales</taxon>
        <taxon>Sphagnaceae</taxon>
        <taxon>Sphagnum</taxon>
    </lineage>
</organism>
<dbReference type="PROSITE" id="PS00435">
    <property type="entry name" value="PEROXIDASE_1"/>
    <property type="match status" value="1"/>
</dbReference>
<comment type="cofactor">
    <cofactor evidence="1">
        <name>heme b</name>
        <dbReference type="ChEBI" id="CHEBI:60344"/>
    </cofactor>
</comment>
<keyword evidence="8" id="KW-0408">Iron</keyword>
<keyword evidence="7" id="KW-0560">Oxidoreductase</keyword>
<sequence>MASSSSSAAAASTSTSLCCSLQSPTAAAWRCLLPTSSSSRQSKRFWSACTTIRACSTESPDPHDRGGSGSVKMPTVGRRRAALVAVAAAAMPLLSALPDLSVFQSQETGFQALAALDQSSTLELIQTELRKVISKGKAPGVLRLAFHDAGTFNITKLSGGMNGSIIYELERPENAGLKRSIKVLQKVKAELDPVISVSWADLIAVAGAEAVAECDGPRIPVGLGRHDSVGPDPEGEMPEETLSASALKQSFHGKGFTTQELVVLSGAHTLGAKGFGNPNLFDNSYFQILLQKPWKTPEGMTAMIGLPTDRALSDDDECIQWIRVYAGDQGRFFEDFSTAYLKLVNTGAEWERSYM</sequence>
<keyword evidence="5" id="KW-0349">Heme</keyword>
<evidence type="ECO:0000256" key="2">
    <source>
        <dbReference type="ARBA" id="ARBA00006873"/>
    </source>
</evidence>
<dbReference type="SUPFAM" id="SSF48113">
    <property type="entry name" value="Heme-dependent peroxidases"/>
    <property type="match status" value="1"/>
</dbReference>
<evidence type="ECO:0000256" key="7">
    <source>
        <dbReference type="ARBA" id="ARBA00023002"/>
    </source>
</evidence>
<comment type="similarity">
    <text evidence="2">Belongs to the peroxidase family. Ascorbate peroxidase subfamily.</text>
</comment>
<evidence type="ECO:0000259" key="9">
    <source>
        <dbReference type="PROSITE" id="PS50873"/>
    </source>
</evidence>
<dbReference type="Pfam" id="PF00141">
    <property type="entry name" value="peroxidase"/>
    <property type="match status" value="1"/>
</dbReference>
<feature type="domain" description="Plant heme peroxidase family profile" evidence="9">
    <location>
        <begin position="138"/>
        <end position="355"/>
    </location>
</feature>
<protein>
    <recommendedName>
        <fullName evidence="3">L-ascorbate peroxidase</fullName>
        <ecNumber evidence="3">1.11.1.11</ecNumber>
    </recommendedName>
</protein>
<dbReference type="PANTHER" id="PTHR31356">
    <property type="entry name" value="THYLAKOID LUMENAL 29 KDA PROTEIN, CHLOROPLASTIC-RELATED"/>
    <property type="match status" value="1"/>
</dbReference>
<dbReference type="InterPro" id="IPR044831">
    <property type="entry name" value="Ccp1-like"/>
</dbReference>
<dbReference type="InterPro" id="IPR019794">
    <property type="entry name" value="Peroxidases_AS"/>
</dbReference>
<evidence type="ECO:0000256" key="3">
    <source>
        <dbReference type="ARBA" id="ARBA00012940"/>
    </source>
</evidence>
<dbReference type="PRINTS" id="PR00459">
    <property type="entry name" value="ASPEROXIDASE"/>
</dbReference>
<dbReference type="PANTHER" id="PTHR31356:SF8">
    <property type="entry name" value="L-ASCORBATE PEROXIDASE 6-RELATED"/>
    <property type="match status" value="1"/>
</dbReference>
<keyword evidence="4" id="KW-0575">Peroxidase</keyword>
<dbReference type="PRINTS" id="PR00458">
    <property type="entry name" value="PEROXIDASE"/>
</dbReference>
<proteinExistence type="inferred from homology"/>
<evidence type="ECO:0000313" key="10">
    <source>
        <dbReference type="EMBL" id="CAK9868239.1"/>
    </source>
</evidence>
<dbReference type="Proteomes" id="UP001497522">
    <property type="component" value="Chromosome 18"/>
</dbReference>
<dbReference type="Gene3D" id="1.10.420.10">
    <property type="entry name" value="Peroxidase, domain 2"/>
    <property type="match status" value="1"/>
</dbReference>
<evidence type="ECO:0000256" key="5">
    <source>
        <dbReference type="ARBA" id="ARBA00022617"/>
    </source>
</evidence>
<evidence type="ECO:0000313" key="11">
    <source>
        <dbReference type="Proteomes" id="UP001497522"/>
    </source>
</evidence>
<dbReference type="InterPro" id="IPR002016">
    <property type="entry name" value="Haem_peroxidase"/>
</dbReference>
<dbReference type="EMBL" id="OZ023719">
    <property type="protein sequence ID" value="CAK9868239.1"/>
    <property type="molecule type" value="Genomic_DNA"/>
</dbReference>
<dbReference type="EC" id="1.11.1.11" evidence="3"/>
<evidence type="ECO:0000256" key="6">
    <source>
        <dbReference type="ARBA" id="ARBA00022723"/>
    </source>
</evidence>
<gene>
    <name evidence="10" type="ORF">CSSPJE1EN2_LOCUS11234</name>
</gene>
<dbReference type="Gene3D" id="1.10.520.10">
    <property type="match status" value="1"/>
</dbReference>
<evidence type="ECO:0000256" key="4">
    <source>
        <dbReference type="ARBA" id="ARBA00022559"/>
    </source>
</evidence>
<reference evidence="10" key="1">
    <citation type="submission" date="2024-03" db="EMBL/GenBank/DDBJ databases">
        <authorList>
            <consortium name="ELIXIR-Norway"/>
            <consortium name="Elixir Norway"/>
        </authorList>
    </citation>
    <scope>NUCLEOTIDE SEQUENCE</scope>
</reference>
<accession>A0ABP1B055</accession>
<dbReference type="InterPro" id="IPR010255">
    <property type="entry name" value="Haem_peroxidase_sf"/>
</dbReference>